<keyword evidence="7" id="KW-1185">Reference proteome</keyword>
<protein>
    <submittedName>
        <fullName evidence="6">LANO_0A03752g1_1</fullName>
    </submittedName>
</protein>
<dbReference type="Pfam" id="PF16076">
    <property type="entry name" value="Acyltransf_C"/>
    <property type="match status" value="1"/>
</dbReference>
<dbReference type="PANTHER" id="PTHR10983:SF16">
    <property type="entry name" value="LYSOCARDIOLIPIN ACYLTRANSFERASE 1"/>
    <property type="match status" value="1"/>
</dbReference>
<dbReference type="CDD" id="cd07990">
    <property type="entry name" value="LPLAT_LCLAT1-like"/>
    <property type="match status" value="1"/>
</dbReference>
<dbReference type="GO" id="GO:0005783">
    <property type="term" value="C:endoplasmic reticulum"/>
    <property type="evidence" value="ECO:0007669"/>
    <property type="project" value="TreeGrafter"/>
</dbReference>
<dbReference type="InterPro" id="IPR032098">
    <property type="entry name" value="Acyltransf_C"/>
</dbReference>
<keyword evidence="2" id="KW-0808">Transferase</keyword>
<evidence type="ECO:0000256" key="4">
    <source>
        <dbReference type="SAM" id="Phobius"/>
    </source>
</evidence>
<gene>
    <name evidence="6" type="ORF">LANO_0A03752G</name>
</gene>
<evidence type="ECO:0000259" key="5">
    <source>
        <dbReference type="SMART" id="SM00563"/>
    </source>
</evidence>
<organism evidence="6 7">
    <name type="scientific">Lachancea nothofagi CBS 11611</name>
    <dbReference type="NCBI Taxonomy" id="1266666"/>
    <lineage>
        <taxon>Eukaryota</taxon>
        <taxon>Fungi</taxon>
        <taxon>Dikarya</taxon>
        <taxon>Ascomycota</taxon>
        <taxon>Saccharomycotina</taxon>
        <taxon>Saccharomycetes</taxon>
        <taxon>Saccharomycetales</taxon>
        <taxon>Saccharomycetaceae</taxon>
        <taxon>Lachancea</taxon>
    </lineage>
</organism>
<evidence type="ECO:0000313" key="7">
    <source>
        <dbReference type="Proteomes" id="UP000189911"/>
    </source>
</evidence>
<keyword evidence="3" id="KW-0012">Acyltransferase</keyword>
<evidence type="ECO:0000256" key="2">
    <source>
        <dbReference type="ARBA" id="ARBA00022679"/>
    </source>
</evidence>
<dbReference type="Proteomes" id="UP000189911">
    <property type="component" value="Chromosome A"/>
</dbReference>
<keyword evidence="4" id="KW-0472">Membrane</keyword>
<dbReference type="SMART" id="SM00563">
    <property type="entry name" value="PlsC"/>
    <property type="match status" value="1"/>
</dbReference>
<evidence type="ECO:0000256" key="3">
    <source>
        <dbReference type="ARBA" id="ARBA00023315"/>
    </source>
</evidence>
<feature type="transmembrane region" description="Helical" evidence="4">
    <location>
        <begin position="380"/>
        <end position="399"/>
    </location>
</feature>
<dbReference type="EMBL" id="LT598449">
    <property type="protein sequence ID" value="SCU78715.1"/>
    <property type="molecule type" value="Genomic_DNA"/>
</dbReference>
<feature type="transmembrane region" description="Helical" evidence="4">
    <location>
        <begin position="13"/>
        <end position="37"/>
    </location>
</feature>
<keyword evidence="4" id="KW-0812">Transmembrane</keyword>
<feature type="transmembrane region" description="Helical" evidence="4">
    <location>
        <begin position="120"/>
        <end position="138"/>
    </location>
</feature>
<dbReference type="Pfam" id="PF01553">
    <property type="entry name" value="Acyltransferase"/>
    <property type="match status" value="1"/>
</dbReference>
<feature type="transmembrane region" description="Helical" evidence="4">
    <location>
        <begin position="58"/>
        <end position="77"/>
    </location>
</feature>
<sequence length="400" mass="45584">MLLRLLVQRAAKLVITLASIVIFLQGSIAIVTHQLIAKLIFNDDPVRRQKHLDSSKKTFILLLVTILTIVAPSKVRITTDNHTIAKNLVVCDPKTGRLLSSLKRKSVMISNHQIYTDWVFLWWLAYTAGLGGNVFIMLKKSLQRIPIMGYGMKNFKFIFMNRKWSRDKINLANRLSDMDHNARGVGELAGKRIAHKTADGLEIWNDKGSTEVDHKQICWPYSLLIFPEGTNLSQNTRNKSEIFASKSNLPIFRNLVLPRVTGLRFALQELKNSCEVVYDATIGYSGVKQHEYGQDIYKIGNIFLKGHSPDVVDIHLRAFDVHDIPIDDESKFTEWLLNIWREKDELLDRYYATGSFDSDGSMKQVVTGTCKIQGYEMARILALPCLTILILAIMIWSKYA</sequence>
<dbReference type="OrthoDB" id="189226at2759"/>
<dbReference type="GO" id="GO:0016746">
    <property type="term" value="F:acyltransferase activity"/>
    <property type="evidence" value="ECO:0007669"/>
    <property type="project" value="UniProtKB-KW"/>
</dbReference>
<dbReference type="InterPro" id="IPR002123">
    <property type="entry name" value="Plipid/glycerol_acylTrfase"/>
</dbReference>
<proteinExistence type="inferred from homology"/>
<feature type="domain" description="Phospholipid/glycerol acyltransferase" evidence="5">
    <location>
        <begin position="106"/>
        <end position="264"/>
    </location>
</feature>
<dbReference type="PANTHER" id="PTHR10983">
    <property type="entry name" value="1-ACYLGLYCEROL-3-PHOSPHATE ACYLTRANSFERASE-RELATED"/>
    <property type="match status" value="1"/>
</dbReference>
<keyword evidence="4" id="KW-1133">Transmembrane helix</keyword>
<name>A0A1G4IPP3_9SACH</name>
<comment type="similarity">
    <text evidence="1">Belongs to the 1-acyl-sn-glycerol-3-phosphate acyltransferase family.</text>
</comment>
<reference evidence="7" key="1">
    <citation type="submission" date="2016-03" db="EMBL/GenBank/DDBJ databases">
        <authorList>
            <person name="Devillers Hugo."/>
        </authorList>
    </citation>
    <scope>NUCLEOTIDE SEQUENCE [LARGE SCALE GENOMIC DNA]</scope>
</reference>
<evidence type="ECO:0000313" key="6">
    <source>
        <dbReference type="EMBL" id="SCU78715.1"/>
    </source>
</evidence>
<accession>A0A1G4IPP3</accession>
<dbReference type="GO" id="GO:0036149">
    <property type="term" value="P:phosphatidylinositol acyl-chain remodeling"/>
    <property type="evidence" value="ECO:0007669"/>
    <property type="project" value="TreeGrafter"/>
</dbReference>
<evidence type="ECO:0000256" key="1">
    <source>
        <dbReference type="ARBA" id="ARBA00008655"/>
    </source>
</evidence>
<dbReference type="SUPFAM" id="SSF69593">
    <property type="entry name" value="Glycerol-3-phosphate (1)-acyltransferase"/>
    <property type="match status" value="1"/>
</dbReference>
<dbReference type="AlphaFoldDB" id="A0A1G4IPP3"/>